<protein>
    <submittedName>
        <fullName evidence="5">ATPase AAA</fullName>
    </submittedName>
</protein>
<name>A0A917UHW6_9ACTN</name>
<evidence type="ECO:0000313" key="6">
    <source>
        <dbReference type="Proteomes" id="UP000653411"/>
    </source>
</evidence>
<dbReference type="GO" id="GO:0005524">
    <property type="term" value="F:ATP binding"/>
    <property type="evidence" value="ECO:0007669"/>
    <property type="project" value="UniProtKB-KW"/>
</dbReference>
<evidence type="ECO:0000256" key="1">
    <source>
        <dbReference type="ARBA" id="ARBA00006914"/>
    </source>
</evidence>
<dbReference type="SUPFAM" id="SSF52540">
    <property type="entry name" value="P-loop containing nucleoside triphosphate hydrolases"/>
    <property type="match status" value="1"/>
</dbReference>
<reference evidence="5" key="1">
    <citation type="journal article" date="2014" name="Int. J. Syst. Evol. Microbiol.">
        <title>Complete genome sequence of Corynebacterium casei LMG S-19264T (=DSM 44701T), isolated from a smear-ripened cheese.</title>
        <authorList>
            <consortium name="US DOE Joint Genome Institute (JGI-PGF)"/>
            <person name="Walter F."/>
            <person name="Albersmeier A."/>
            <person name="Kalinowski J."/>
            <person name="Ruckert C."/>
        </authorList>
    </citation>
    <scope>NUCLEOTIDE SEQUENCE</scope>
    <source>
        <strain evidence="5">CGMCC 4.7110</strain>
    </source>
</reference>
<dbReference type="AlphaFoldDB" id="A0A917UHW6"/>
<dbReference type="PANTHER" id="PTHR23073">
    <property type="entry name" value="26S PROTEASOME REGULATORY SUBUNIT"/>
    <property type="match status" value="1"/>
</dbReference>
<comment type="similarity">
    <text evidence="1">Belongs to the AAA ATPase family.</text>
</comment>
<dbReference type="Pfam" id="PF00004">
    <property type="entry name" value="AAA"/>
    <property type="match status" value="1"/>
</dbReference>
<dbReference type="EMBL" id="BMML01000003">
    <property type="protein sequence ID" value="GGM96435.1"/>
    <property type="molecule type" value="Genomic_DNA"/>
</dbReference>
<evidence type="ECO:0000256" key="2">
    <source>
        <dbReference type="ARBA" id="ARBA00022741"/>
    </source>
</evidence>
<dbReference type="InterPro" id="IPR003959">
    <property type="entry name" value="ATPase_AAA_core"/>
</dbReference>
<gene>
    <name evidence="5" type="ORF">GCM10011578_016300</name>
</gene>
<keyword evidence="2" id="KW-0547">Nucleotide-binding</keyword>
<proteinExistence type="inferred from homology"/>
<comment type="caution">
    <text evidence="5">The sequence shown here is derived from an EMBL/GenBank/DDBJ whole genome shotgun (WGS) entry which is preliminary data.</text>
</comment>
<keyword evidence="6" id="KW-1185">Reference proteome</keyword>
<dbReference type="Proteomes" id="UP000653411">
    <property type="component" value="Unassembled WGS sequence"/>
</dbReference>
<dbReference type="SMART" id="SM00382">
    <property type="entry name" value="AAA"/>
    <property type="match status" value="1"/>
</dbReference>
<sequence length="652" mass="69329">MPTIAPTTDLTGRDLLDRILRRLAEAPHTASDPLANPPWLDEYRAAAHADAPTAQHVRQPPSPHRLDAPDRLLLMAAGLIEEDVRFGALFAHLQDPLPSRRPCVGLLSWLLADDSRPATELTGRVQNLVRRGLLEVDNPADPRSEWVVQVPVPVWDLLRTGRIGPETLPPGLTLRPRSGFPPPEAVVLSAAAAALVPTLPALLRDGSVSALVVRGMAGSGRTTLLGSLAAALDRDLLVYEGRPGDDAWRLFGALASVADVLPVVRCAPGPGETLALPRPPGVDQPFGVVIGRTGGVTGEALDPALTVTLGPCGPADRRRLWNALGVTGAATDLDTIVDRFLLTPGSIHRAAPLAVAGARTAGRTAVTPADVAAATRTLDRQSLEVLARPLDPLPAGDPPVLTPAAAAELRTLVMRCRHRERLTTTAGGGRGGPNRGVRALFGGPSGTGKTLAARHLAATLGLDVFRVDLAAVVNKYIGETERNLDQLLGRAEELDVLLLLDEGDALMTRRTDVASANDRYANLETNFLLQRLETFEGIVVVTTNAGNRIDPAFLRRMDVTVDFVPPDAGLRSRLWSAHLPGEHRVSPAVLADTARRCDLTGGQIRNAALHAVLRGLENGTPVGDEDLIEAVRREYRRTGASCPLPNHVPVRA</sequence>
<evidence type="ECO:0000313" key="5">
    <source>
        <dbReference type="EMBL" id="GGM96435.1"/>
    </source>
</evidence>
<dbReference type="GO" id="GO:0016887">
    <property type="term" value="F:ATP hydrolysis activity"/>
    <property type="evidence" value="ECO:0007669"/>
    <property type="project" value="InterPro"/>
</dbReference>
<feature type="domain" description="AAA+ ATPase" evidence="4">
    <location>
        <begin position="435"/>
        <end position="567"/>
    </location>
</feature>
<dbReference type="CDD" id="cd19481">
    <property type="entry name" value="RecA-like_protease"/>
    <property type="match status" value="1"/>
</dbReference>
<dbReference type="Gene3D" id="3.40.50.300">
    <property type="entry name" value="P-loop containing nucleotide triphosphate hydrolases"/>
    <property type="match status" value="1"/>
</dbReference>
<dbReference type="InterPro" id="IPR027417">
    <property type="entry name" value="P-loop_NTPase"/>
</dbReference>
<reference evidence="5" key="2">
    <citation type="submission" date="2020-09" db="EMBL/GenBank/DDBJ databases">
        <authorList>
            <person name="Sun Q."/>
            <person name="Zhou Y."/>
        </authorList>
    </citation>
    <scope>NUCLEOTIDE SEQUENCE</scope>
    <source>
        <strain evidence="5">CGMCC 4.7110</strain>
    </source>
</reference>
<dbReference type="InterPro" id="IPR003593">
    <property type="entry name" value="AAA+_ATPase"/>
</dbReference>
<accession>A0A917UHW6</accession>
<dbReference type="InterPro" id="IPR050221">
    <property type="entry name" value="26S_Proteasome_ATPase"/>
</dbReference>
<dbReference type="RefSeq" id="WP_189261914.1">
    <property type="nucleotide sequence ID" value="NZ_BMML01000003.1"/>
</dbReference>
<evidence type="ECO:0000256" key="3">
    <source>
        <dbReference type="ARBA" id="ARBA00022840"/>
    </source>
</evidence>
<organism evidence="5 6">
    <name type="scientific">Streptomyces fuscichromogenes</name>
    <dbReference type="NCBI Taxonomy" id="1324013"/>
    <lineage>
        <taxon>Bacteria</taxon>
        <taxon>Bacillati</taxon>
        <taxon>Actinomycetota</taxon>
        <taxon>Actinomycetes</taxon>
        <taxon>Kitasatosporales</taxon>
        <taxon>Streptomycetaceae</taxon>
        <taxon>Streptomyces</taxon>
    </lineage>
</organism>
<evidence type="ECO:0000259" key="4">
    <source>
        <dbReference type="SMART" id="SM00382"/>
    </source>
</evidence>
<keyword evidence="3" id="KW-0067">ATP-binding</keyword>